<dbReference type="InterPro" id="IPR004326">
    <property type="entry name" value="Mlo"/>
</dbReference>
<keyword evidence="9" id="KW-1185">Reference proteome</keyword>
<dbReference type="Proteomes" id="UP000017836">
    <property type="component" value="Unassembled WGS sequence"/>
</dbReference>
<proteinExistence type="inferred from homology"/>
<dbReference type="HOGENOM" id="CLU_2779233_0_0_1"/>
<dbReference type="STRING" id="13333.U5D3W1"/>
<dbReference type="GO" id="GO:0006952">
    <property type="term" value="P:defense response"/>
    <property type="evidence" value="ECO:0007669"/>
    <property type="project" value="UniProtKB-KW"/>
</dbReference>
<evidence type="ECO:0000256" key="4">
    <source>
        <dbReference type="ARBA" id="ARBA00022821"/>
    </source>
</evidence>
<keyword evidence="4" id="KW-0611">Plant defense</keyword>
<keyword evidence="3" id="KW-0812">Transmembrane</keyword>
<evidence type="ECO:0000256" key="5">
    <source>
        <dbReference type="ARBA" id="ARBA00022989"/>
    </source>
</evidence>
<gene>
    <name evidence="8" type="ORF">AMTR_s00044p00117180</name>
</gene>
<dbReference type="EMBL" id="KI392384">
    <property type="protein sequence ID" value="ERN17124.1"/>
    <property type="molecule type" value="Genomic_DNA"/>
</dbReference>
<keyword evidence="7" id="KW-0568">Pathogenesis-related protein</keyword>
<name>U5D3W1_AMBTC</name>
<keyword evidence="6" id="KW-0472">Membrane</keyword>
<keyword evidence="5" id="KW-1133">Transmembrane helix</keyword>
<evidence type="ECO:0000256" key="1">
    <source>
        <dbReference type="ARBA" id="ARBA00004141"/>
    </source>
</evidence>
<evidence type="ECO:0000313" key="8">
    <source>
        <dbReference type="EMBL" id="ERN17124.1"/>
    </source>
</evidence>
<dbReference type="GO" id="GO:0016020">
    <property type="term" value="C:membrane"/>
    <property type="evidence" value="ECO:0007669"/>
    <property type="project" value="UniProtKB-SubCell"/>
</dbReference>
<comment type="similarity">
    <text evidence="2">Belongs to the MLO family.</text>
</comment>
<evidence type="ECO:0000256" key="7">
    <source>
        <dbReference type="ARBA" id="ARBA00023265"/>
    </source>
</evidence>
<evidence type="ECO:0000256" key="3">
    <source>
        <dbReference type="ARBA" id="ARBA00022692"/>
    </source>
</evidence>
<evidence type="ECO:0000313" key="9">
    <source>
        <dbReference type="Proteomes" id="UP000017836"/>
    </source>
</evidence>
<comment type="subcellular location">
    <subcellularLocation>
        <location evidence="1">Membrane</location>
        <topology evidence="1">Multi-pass membrane protein</topology>
    </subcellularLocation>
</comment>
<dbReference type="PANTHER" id="PTHR31942">
    <property type="entry name" value="MLO-LIKE PROTEIN 1"/>
    <property type="match status" value="1"/>
</dbReference>
<dbReference type="Pfam" id="PF03094">
    <property type="entry name" value="Mlo"/>
    <property type="match status" value="1"/>
</dbReference>
<dbReference type="PANTHER" id="PTHR31942:SF49">
    <property type="entry name" value="MLO-LIKE PROTEIN 8"/>
    <property type="match status" value="1"/>
</dbReference>
<accession>U5D3W1</accession>
<sequence>MACFFRQFFRSVEKADYLTLRHGFISVHLAPGSQFDFQKYIKRSLEDDFTEVVGIRYKSYILICIYVGP</sequence>
<organism evidence="8 9">
    <name type="scientific">Amborella trichopoda</name>
    <dbReference type="NCBI Taxonomy" id="13333"/>
    <lineage>
        <taxon>Eukaryota</taxon>
        <taxon>Viridiplantae</taxon>
        <taxon>Streptophyta</taxon>
        <taxon>Embryophyta</taxon>
        <taxon>Tracheophyta</taxon>
        <taxon>Spermatophyta</taxon>
        <taxon>Magnoliopsida</taxon>
        <taxon>Amborellales</taxon>
        <taxon>Amborellaceae</taxon>
        <taxon>Amborella</taxon>
    </lineage>
</organism>
<dbReference type="AlphaFoldDB" id="U5D3W1"/>
<protein>
    <submittedName>
        <fullName evidence="8">Uncharacterized protein</fullName>
    </submittedName>
</protein>
<dbReference type="Gramene" id="ERN17124">
    <property type="protein sequence ID" value="ERN17124"/>
    <property type="gene ID" value="AMTR_s00044p00117180"/>
</dbReference>
<evidence type="ECO:0000256" key="6">
    <source>
        <dbReference type="ARBA" id="ARBA00023136"/>
    </source>
</evidence>
<evidence type="ECO:0000256" key="2">
    <source>
        <dbReference type="ARBA" id="ARBA00006574"/>
    </source>
</evidence>
<reference evidence="9" key="1">
    <citation type="journal article" date="2013" name="Science">
        <title>The Amborella genome and the evolution of flowering plants.</title>
        <authorList>
            <consortium name="Amborella Genome Project"/>
        </authorList>
    </citation>
    <scope>NUCLEOTIDE SEQUENCE [LARGE SCALE GENOMIC DNA]</scope>
</reference>